<sequence length="250" mass="28089">MQRYFIPEPYNGEDKVILHGEQFHHIVRVLRMKEGDSFYIVFKSGEAAIAEIQEISNEELAAAIVEWEHSYKELPIDVAIVSGLPKGDKLELIVQKGTELGANHFVPFIADRSIVKWDEKKGTKKVERWNKIALEAAEQSHRNVVPIVDAPIKLKQLLELSKDYDYKLAAFEESAKKGEKSAFAAILQEIQPGQSVMIAFGPEGGLSEKEAAMFEENGFILCGLGPRILRTETAPLYALSAISYQFELLR</sequence>
<dbReference type="GO" id="GO:0070042">
    <property type="term" value="F:rRNA (uridine-N3-)-methyltransferase activity"/>
    <property type="evidence" value="ECO:0007669"/>
    <property type="project" value="TreeGrafter"/>
</dbReference>
<evidence type="ECO:0000256" key="6">
    <source>
        <dbReference type="ARBA" id="ARBA00022552"/>
    </source>
</evidence>
<dbReference type="NCBIfam" id="TIGR00046">
    <property type="entry name" value="RsmE family RNA methyltransferase"/>
    <property type="match status" value="1"/>
</dbReference>
<gene>
    <name evidence="15" type="ORF">DFR59_10380</name>
</gene>
<evidence type="ECO:0000256" key="10">
    <source>
        <dbReference type="ARBA" id="ARBA00025699"/>
    </source>
</evidence>
<dbReference type="InterPro" id="IPR029028">
    <property type="entry name" value="Alpha/beta_knot_MTases"/>
</dbReference>
<evidence type="ECO:0000256" key="3">
    <source>
        <dbReference type="ARBA" id="ARBA00012328"/>
    </source>
</evidence>
<dbReference type="InterPro" id="IPR046886">
    <property type="entry name" value="RsmE_MTase_dom"/>
</dbReference>
<dbReference type="PANTHER" id="PTHR30027">
    <property type="entry name" value="RIBOSOMAL RNA SMALL SUBUNIT METHYLTRANSFERASE E"/>
    <property type="match status" value="1"/>
</dbReference>
<dbReference type="InterPro" id="IPR046887">
    <property type="entry name" value="RsmE_PUA-like"/>
</dbReference>
<dbReference type="InterPro" id="IPR015947">
    <property type="entry name" value="PUA-like_sf"/>
</dbReference>
<keyword evidence="7 12" id="KW-0489">Methyltransferase</keyword>
<comment type="catalytic activity">
    <reaction evidence="11 12">
        <text>uridine(1498) in 16S rRNA + S-adenosyl-L-methionine = N(3)-methyluridine(1498) in 16S rRNA + S-adenosyl-L-homocysteine + H(+)</text>
        <dbReference type="Rhea" id="RHEA:42920"/>
        <dbReference type="Rhea" id="RHEA-COMP:10283"/>
        <dbReference type="Rhea" id="RHEA-COMP:10284"/>
        <dbReference type="ChEBI" id="CHEBI:15378"/>
        <dbReference type="ChEBI" id="CHEBI:57856"/>
        <dbReference type="ChEBI" id="CHEBI:59789"/>
        <dbReference type="ChEBI" id="CHEBI:65315"/>
        <dbReference type="ChEBI" id="CHEBI:74502"/>
        <dbReference type="EC" id="2.1.1.193"/>
    </reaction>
</comment>
<comment type="subcellular location">
    <subcellularLocation>
        <location evidence="1 12">Cytoplasm</location>
    </subcellularLocation>
</comment>
<evidence type="ECO:0000256" key="4">
    <source>
        <dbReference type="ARBA" id="ARBA00013673"/>
    </source>
</evidence>
<dbReference type="NCBIfam" id="NF008692">
    <property type="entry name" value="PRK11713.1-5"/>
    <property type="match status" value="1"/>
</dbReference>
<dbReference type="Pfam" id="PF04452">
    <property type="entry name" value="Methyltrans_RNA"/>
    <property type="match status" value="1"/>
</dbReference>
<comment type="caution">
    <text evidence="15">The sequence shown here is derived from an EMBL/GenBank/DDBJ whole genome shotgun (WGS) entry which is preliminary data.</text>
</comment>
<evidence type="ECO:0000256" key="7">
    <source>
        <dbReference type="ARBA" id="ARBA00022603"/>
    </source>
</evidence>
<keyword evidence="8 12" id="KW-0808">Transferase</keyword>
<feature type="domain" description="Ribosomal RNA small subunit methyltransferase E PUA-like" evidence="14">
    <location>
        <begin position="20"/>
        <end position="62"/>
    </location>
</feature>
<dbReference type="OrthoDB" id="9815641at2"/>
<evidence type="ECO:0000259" key="14">
    <source>
        <dbReference type="Pfam" id="PF20260"/>
    </source>
</evidence>
<dbReference type="CDD" id="cd18084">
    <property type="entry name" value="RsmE-like"/>
    <property type="match status" value="1"/>
</dbReference>
<evidence type="ECO:0000256" key="11">
    <source>
        <dbReference type="ARBA" id="ARBA00047944"/>
    </source>
</evidence>
<dbReference type="InterPro" id="IPR029026">
    <property type="entry name" value="tRNA_m1G_MTases_N"/>
</dbReference>
<name>A0A370GK54_9BACI</name>
<dbReference type="Gene3D" id="3.40.1280.10">
    <property type="match status" value="1"/>
</dbReference>
<evidence type="ECO:0000256" key="12">
    <source>
        <dbReference type="PIRNR" id="PIRNR015601"/>
    </source>
</evidence>
<protein>
    <recommendedName>
        <fullName evidence="4 12">Ribosomal RNA small subunit methyltransferase E</fullName>
        <ecNumber evidence="3 12">2.1.1.193</ecNumber>
    </recommendedName>
</protein>
<accession>A0A370GK54</accession>
<evidence type="ECO:0000256" key="9">
    <source>
        <dbReference type="ARBA" id="ARBA00022691"/>
    </source>
</evidence>
<evidence type="ECO:0000313" key="15">
    <source>
        <dbReference type="EMBL" id="RDI44017.1"/>
    </source>
</evidence>
<evidence type="ECO:0000256" key="1">
    <source>
        <dbReference type="ARBA" id="ARBA00004496"/>
    </source>
</evidence>
<feature type="domain" description="Ribosomal RNA small subunit methyltransferase E methyltransferase" evidence="13">
    <location>
        <begin position="73"/>
        <end position="243"/>
    </location>
</feature>
<keyword evidence="9 12" id="KW-0949">S-adenosyl-L-methionine</keyword>
<dbReference type="SUPFAM" id="SSF75217">
    <property type="entry name" value="alpha/beta knot"/>
    <property type="match status" value="1"/>
</dbReference>
<dbReference type="GO" id="GO:0070475">
    <property type="term" value="P:rRNA base methylation"/>
    <property type="evidence" value="ECO:0007669"/>
    <property type="project" value="TreeGrafter"/>
</dbReference>
<evidence type="ECO:0000256" key="8">
    <source>
        <dbReference type="ARBA" id="ARBA00022679"/>
    </source>
</evidence>
<dbReference type="NCBIfam" id="NF008691">
    <property type="entry name" value="PRK11713.1-4"/>
    <property type="match status" value="1"/>
</dbReference>
<dbReference type="SUPFAM" id="SSF88697">
    <property type="entry name" value="PUA domain-like"/>
    <property type="match status" value="1"/>
</dbReference>
<keyword evidence="16" id="KW-1185">Reference proteome</keyword>
<comment type="function">
    <text evidence="10 12">Specifically methylates the N3 position of the uracil ring of uridine 1498 (m3U1498) in 16S rRNA. Acts on the fully assembled 30S ribosomal subunit.</text>
</comment>
<reference evidence="15 16" key="1">
    <citation type="submission" date="2018-07" db="EMBL/GenBank/DDBJ databases">
        <title>Genomic Encyclopedia of Type Strains, Phase IV (KMG-IV): sequencing the most valuable type-strain genomes for metagenomic binning, comparative biology and taxonomic classification.</title>
        <authorList>
            <person name="Goeker M."/>
        </authorList>
    </citation>
    <scope>NUCLEOTIDE SEQUENCE [LARGE SCALE GENOMIC DNA]</scope>
    <source>
        <strain evidence="15 16">DSM 25281</strain>
    </source>
</reference>
<proteinExistence type="inferred from homology"/>
<dbReference type="AlphaFoldDB" id="A0A370GK54"/>
<dbReference type="InterPro" id="IPR006700">
    <property type="entry name" value="RsmE"/>
</dbReference>
<dbReference type="FunFam" id="3.40.1280.10:FF:000024">
    <property type="entry name" value="Ribosomal RNA small subunit methyltransferase E"/>
    <property type="match status" value="1"/>
</dbReference>
<dbReference type="Gene3D" id="2.40.240.20">
    <property type="entry name" value="Hypothetical PUA domain-like, domain 1"/>
    <property type="match status" value="1"/>
</dbReference>
<dbReference type="Pfam" id="PF20260">
    <property type="entry name" value="PUA_4"/>
    <property type="match status" value="1"/>
</dbReference>
<keyword evidence="5 12" id="KW-0963">Cytoplasm</keyword>
<dbReference type="PIRSF" id="PIRSF015601">
    <property type="entry name" value="MTase_slr0722"/>
    <property type="match status" value="1"/>
</dbReference>
<evidence type="ECO:0000256" key="2">
    <source>
        <dbReference type="ARBA" id="ARBA00005528"/>
    </source>
</evidence>
<dbReference type="EC" id="2.1.1.193" evidence="3 12"/>
<evidence type="ECO:0000256" key="5">
    <source>
        <dbReference type="ARBA" id="ARBA00022490"/>
    </source>
</evidence>
<dbReference type="PANTHER" id="PTHR30027:SF3">
    <property type="entry name" value="16S RRNA (URACIL(1498)-N(3))-METHYLTRANSFERASE"/>
    <property type="match status" value="1"/>
</dbReference>
<dbReference type="Proteomes" id="UP000255326">
    <property type="component" value="Unassembled WGS sequence"/>
</dbReference>
<dbReference type="GO" id="GO:0005737">
    <property type="term" value="C:cytoplasm"/>
    <property type="evidence" value="ECO:0007669"/>
    <property type="project" value="UniProtKB-SubCell"/>
</dbReference>
<dbReference type="EMBL" id="QQAY01000003">
    <property type="protein sequence ID" value="RDI44017.1"/>
    <property type="molecule type" value="Genomic_DNA"/>
</dbReference>
<keyword evidence="6 12" id="KW-0698">rRNA processing</keyword>
<evidence type="ECO:0000313" key="16">
    <source>
        <dbReference type="Proteomes" id="UP000255326"/>
    </source>
</evidence>
<evidence type="ECO:0000259" key="13">
    <source>
        <dbReference type="Pfam" id="PF04452"/>
    </source>
</evidence>
<organism evidence="15 16">
    <name type="scientific">Falsibacillus pallidus</name>
    <dbReference type="NCBI Taxonomy" id="493781"/>
    <lineage>
        <taxon>Bacteria</taxon>
        <taxon>Bacillati</taxon>
        <taxon>Bacillota</taxon>
        <taxon>Bacilli</taxon>
        <taxon>Bacillales</taxon>
        <taxon>Bacillaceae</taxon>
        <taxon>Falsibacillus</taxon>
    </lineage>
</organism>
<dbReference type="RefSeq" id="WP_114744913.1">
    <property type="nucleotide sequence ID" value="NZ_QQAY01000003.1"/>
</dbReference>
<comment type="similarity">
    <text evidence="2 12">Belongs to the RNA methyltransferase RsmE family.</text>
</comment>